<comment type="function">
    <text evidence="7">Catalyzes the transfer of the enolpyruvyl moiety of phosphoenolpyruvate (PEP) to the 5-hydroxyl of shikimate-3-phosphate (S3P) to produce enolpyruvyl shikimate-3-phosphate and inorganic phosphate.</text>
</comment>
<evidence type="ECO:0000256" key="1">
    <source>
        <dbReference type="ARBA" id="ARBA00004811"/>
    </source>
</evidence>
<comment type="caution">
    <text evidence="7">Lacks conserved residue(s) required for the propagation of feature annotation.</text>
</comment>
<feature type="binding site" evidence="7">
    <location>
        <position position="415"/>
    </location>
    <ligand>
        <name>phosphoenolpyruvate</name>
        <dbReference type="ChEBI" id="CHEBI:58702"/>
    </ligand>
</feature>
<dbReference type="PANTHER" id="PTHR21090:SF5">
    <property type="entry name" value="PENTAFUNCTIONAL AROM POLYPEPTIDE"/>
    <property type="match status" value="1"/>
</dbReference>
<feature type="binding site" evidence="7">
    <location>
        <position position="366"/>
    </location>
    <ligand>
        <name>3-phosphoshikimate</name>
        <dbReference type="ChEBI" id="CHEBI:145989"/>
    </ligand>
</feature>
<comment type="catalytic activity">
    <reaction evidence="6">
        <text>3-phosphoshikimate + phosphoenolpyruvate = 5-O-(1-carboxyvinyl)-3-phosphoshikimate + phosphate</text>
        <dbReference type="Rhea" id="RHEA:21256"/>
        <dbReference type="ChEBI" id="CHEBI:43474"/>
        <dbReference type="ChEBI" id="CHEBI:57701"/>
        <dbReference type="ChEBI" id="CHEBI:58702"/>
        <dbReference type="ChEBI" id="CHEBI:145989"/>
        <dbReference type="EC" id="2.5.1.19"/>
    </reaction>
    <physiologicalReaction direction="left-to-right" evidence="6">
        <dbReference type="Rhea" id="RHEA:21257"/>
    </physiologicalReaction>
</comment>
<dbReference type="Gene3D" id="3.65.10.10">
    <property type="entry name" value="Enolpyruvate transferase domain"/>
    <property type="match status" value="2"/>
</dbReference>
<comment type="subunit">
    <text evidence="7">Monomer.</text>
</comment>
<keyword evidence="4 7" id="KW-0808">Transferase</keyword>
<keyword evidence="3 7" id="KW-0028">Amino-acid biosynthesis</keyword>
<dbReference type="OrthoDB" id="5298534at2"/>
<dbReference type="PIRSF" id="PIRSF000505">
    <property type="entry name" value="EPSPS"/>
    <property type="match status" value="1"/>
</dbReference>
<organism evidence="9 10">
    <name type="scientific">Fluviispira sanaruensis</name>
    <dbReference type="NCBI Taxonomy" id="2493639"/>
    <lineage>
        <taxon>Bacteria</taxon>
        <taxon>Pseudomonadati</taxon>
        <taxon>Bdellovibrionota</taxon>
        <taxon>Oligoflexia</taxon>
        <taxon>Silvanigrellales</taxon>
        <taxon>Silvanigrellaceae</taxon>
        <taxon>Fluviispira</taxon>
    </lineage>
</organism>
<dbReference type="NCBIfam" id="TIGR01356">
    <property type="entry name" value="aroA"/>
    <property type="match status" value="1"/>
</dbReference>
<dbReference type="InterPro" id="IPR013792">
    <property type="entry name" value="RNA3'P_cycl/enolpyr_Trfase_a/b"/>
</dbReference>
<dbReference type="GO" id="GO:0008652">
    <property type="term" value="P:amino acid biosynthetic process"/>
    <property type="evidence" value="ECO:0007669"/>
    <property type="project" value="UniProtKB-KW"/>
</dbReference>
<feature type="binding site" evidence="7">
    <location>
        <position position="113"/>
    </location>
    <ligand>
        <name>phosphoenolpyruvate</name>
        <dbReference type="ChEBI" id="CHEBI:58702"/>
    </ligand>
</feature>
<evidence type="ECO:0000256" key="2">
    <source>
        <dbReference type="ARBA" id="ARBA00009948"/>
    </source>
</evidence>
<feature type="binding site" evidence="7">
    <location>
        <position position="192"/>
    </location>
    <ligand>
        <name>3-phosphoshikimate</name>
        <dbReference type="ChEBI" id="CHEBI:145989"/>
    </ligand>
</feature>
<feature type="binding site" evidence="7">
    <location>
        <position position="440"/>
    </location>
    <ligand>
        <name>phosphoenolpyruvate</name>
        <dbReference type="ChEBI" id="CHEBI:58702"/>
    </ligand>
</feature>
<dbReference type="RefSeq" id="WP_130608387.1">
    <property type="nucleotide sequence ID" value="NZ_AP019368.1"/>
</dbReference>
<dbReference type="Pfam" id="PF00275">
    <property type="entry name" value="EPSP_synthase"/>
    <property type="match status" value="1"/>
</dbReference>
<comment type="subcellular location">
    <subcellularLocation>
        <location evidence="7">Cytoplasm</location>
    </subcellularLocation>
</comment>
<dbReference type="AlphaFoldDB" id="A0A4P2VKK3"/>
<dbReference type="GO" id="GO:0003866">
    <property type="term" value="F:3-phosphoshikimate 1-carboxyvinyltransferase activity"/>
    <property type="evidence" value="ECO:0007669"/>
    <property type="project" value="UniProtKB-UniRule"/>
</dbReference>
<feature type="binding site" evidence="7">
    <location>
        <position position="339"/>
    </location>
    <ligand>
        <name>3-phosphoshikimate</name>
        <dbReference type="ChEBI" id="CHEBI:145989"/>
    </ligand>
</feature>
<feature type="binding site" evidence="7">
    <location>
        <position position="149"/>
    </location>
    <ligand>
        <name>phosphoenolpyruvate</name>
        <dbReference type="ChEBI" id="CHEBI:58702"/>
    </ligand>
</feature>
<dbReference type="GO" id="GO:0005737">
    <property type="term" value="C:cytoplasm"/>
    <property type="evidence" value="ECO:0007669"/>
    <property type="project" value="UniProtKB-SubCell"/>
</dbReference>
<protein>
    <recommendedName>
        <fullName evidence="7">3-phosphoshikimate 1-carboxyvinyltransferase</fullName>
        <ecNumber evidence="7">2.5.1.19</ecNumber>
    </recommendedName>
    <alternativeName>
        <fullName evidence="7">5-enolpyruvylshikimate-3-phosphate synthase</fullName>
        <shortName evidence="7">EPSP synthase</shortName>
        <shortName evidence="7">EPSPS</shortName>
    </alternativeName>
</protein>
<dbReference type="PANTHER" id="PTHR21090">
    <property type="entry name" value="AROM/DEHYDROQUINATE SYNTHASE"/>
    <property type="match status" value="1"/>
</dbReference>
<keyword evidence="7" id="KW-0963">Cytoplasm</keyword>
<dbReference type="GO" id="GO:0009423">
    <property type="term" value="P:chorismate biosynthetic process"/>
    <property type="evidence" value="ECO:0007669"/>
    <property type="project" value="UniProtKB-UniRule"/>
</dbReference>
<dbReference type="HAMAP" id="MF_00210">
    <property type="entry name" value="EPSP_synth"/>
    <property type="match status" value="1"/>
</dbReference>
<dbReference type="Proteomes" id="UP000291236">
    <property type="component" value="Chromosome"/>
</dbReference>
<feature type="binding site" evidence="7">
    <location>
        <position position="42"/>
    </location>
    <ligand>
        <name>3-phosphoshikimate</name>
        <dbReference type="ChEBI" id="CHEBI:145989"/>
    </ligand>
</feature>
<feature type="binding site" evidence="7">
    <location>
        <position position="46"/>
    </location>
    <ligand>
        <name>3-phosphoshikimate</name>
        <dbReference type="ChEBI" id="CHEBI:145989"/>
    </ligand>
</feature>
<dbReference type="KEGG" id="sbf:JCM31447_15810"/>
<evidence type="ECO:0000256" key="5">
    <source>
        <dbReference type="ARBA" id="ARBA00023141"/>
    </source>
</evidence>
<gene>
    <name evidence="7" type="primary">aroA</name>
    <name evidence="9" type="ORF">JCM31447_15810</name>
</gene>
<feature type="domain" description="Enolpyruvate transferase" evidence="8">
    <location>
        <begin position="35"/>
        <end position="448"/>
    </location>
</feature>
<dbReference type="EC" id="2.5.1.19" evidence="7"/>
<feature type="binding site" evidence="7">
    <location>
        <position position="190"/>
    </location>
    <ligand>
        <name>3-phosphoshikimate</name>
        <dbReference type="ChEBI" id="CHEBI:145989"/>
    </ligand>
</feature>
<evidence type="ECO:0000256" key="7">
    <source>
        <dbReference type="HAMAP-Rule" id="MF_00210"/>
    </source>
</evidence>
<evidence type="ECO:0000313" key="10">
    <source>
        <dbReference type="Proteomes" id="UP000291236"/>
    </source>
</evidence>
<feature type="binding site" evidence="7">
    <location>
        <position position="41"/>
    </location>
    <ligand>
        <name>phosphoenolpyruvate</name>
        <dbReference type="ChEBI" id="CHEBI:58702"/>
    </ligand>
</feature>
<dbReference type="GO" id="GO:0009073">
    <property type="term" value="P:aromatic amino acid family biosynthetic process"/>
    <property type="evidence" value="ECO:0007669"/>
    <property type="project" value="UniProtKB-KW"/>
</dbReference>
<keyword evidence="5 7" id="KW-0057">Aromatic amino acid biosynthesis</keyword>
<evidence type="ECO:0000256" key="4">
    <source>
        <dbReference type="ARBA" id="ARBA00022679"/>
    </source>
</evidence>
<evidence type="ECO:0000259" key="8">
    <source>
        <dbReference type="Pfam" id="PF00275"/>
    </source>
</evidence>
<feature type="active site" description="Proton acceptor" evidence="7">
    <location>
        <position position="339"/>
    </location>
</feature>
<reference evidence="9 10" key="1">
    <citation type="submission" date="2018-12" db="EMBL/GenBank/DDBJ databases">
        <title>Rubrispira sanarue gen. nov., sp., nov., a member of the order Silvanigrellales, isolated from a brackish lake in Hamamatsu Japan.</title>
        <authorList>
            <person name="Maejima Y."/>
            <person name="Iino T."/>
            <person name="Muraguchi Y."/>
            <person name="Fukuda K."/>
            <person name="Nojiri H."/>
            <person name="Ohkuma M."/>
            <person name="Moriuchi R."/>
            <person name="Dohra H."/>
            <person name="Kimbara K."/>
            <person name="Shintani M."/>
        </authorList>
    </citation>
    <scope>NUCLEOTIDE SEQUENCE [LARGE SCALE GENOMIC DNA]</scope>
    <source>
        <strain evidence="9 10">RF1110005</strain>
    </source>
</reference>
<comment type="similarity">
    <text evidence="2 7">Belongs to the EPSP synthase family.</text>
</comment>
<evidence type="ECO:0000256" key="3">
    <source>
        <dbReference type="ARBA" id="ARBA00022605"/>
    </source>
</evidence>
<dbReference type="InterPro" id="IPR006264">
    <property type="entry name" value="EPSP_synthase"/>
</dbReference>
<feature type="binding site" evidence="7">
    <location>
        <position position="41"/>
    </location>
    <ligand>
        <name>3-phosphoshikimate</name>
        <dbReference type="ChEBI" id="CHEBI:145989"/>
    </ligand>
</feature>
<feature type="binding site" evidence="7">
    <location>
        <position position="192"/>
    </location>
    <ligand>
        <name>phosphoenolpyruvate</name>
        <dbReference type="ChEBI" id="CHEBI:58702"/>
    </ligand>
</feature>
<evidence type="ECO:0000256" key="6">
    <source>
        <dbReference type="ARBA" id="ARBA00044633"/>
    </source>
</evidence>
<sequence length="461" mass="52674">MDIEFKKYFFSSLSEDKKIKEIAVTHRNNIMQIDMSIFGSKSFTNRAIILAGMSPKSTKIEGFLFSEDSYWGLNALSILGFRIKINYTEKSVQIFPPFENFQKDFKIFLGKSGTLARFFPSVILNWQKTFPRFGRINVYTDAEEQLLKRPMQELVHSLKEINGNISNENLPMQISSSDLMGKCSIGGQTSGQFLSGLLLAAFGAKSQIDIDRINNLVQPDYVRMTLQSIESFGGQISYDPDLFHFKISPTFNIGVDIYEVEADASTCCYFITLAYMHNFNLRIKNLGKLTLQPDFQFISILKTLGAHIECTDSEIFVCKKEIYTKPYGNISFDLSKLSDQALTLGIVALFADAPIEIRNISHIRLHESDRISCFVANLRSMSIRCEEYSDGFCVYPYQNDFSRLKSIWKTYDDHRFVMSGFILASFASNLFIENPNCVEKTAPMFFQQIKDLGFQTKLIEE</sequence>
<comment type="pathway">
    <text evidence="1 7">Metabolic intermediate biosynthesis; chorismate biosynthesis; chorismate from D-erythrose 4-phosphate and phosphoenolpyruvate: step 6/7.</text>
</comment>
<accession>A0A4P2VKK3</accession>
<proteinExistence type="inferred from homology"/>
<keyword evidence="10" id="KW-1185">Reference proteome</keyword>
<dbReference type="InterPro" id="IPR036968">
    <property type="entry name" value="Enolpyruvate_Tfrase_sf"/>
</dbReference>
<dbReference type="UniPathway" id="UPA00053">
    <property type="reaction ID" value="UER00089"/>
</dbReference>
<name>A0A4P2VKK3_FLUSA</name>
<feature type="binding site" evidence="7">
    <location>
        <position position="370"/>
    </location>
    <ligand>
        <name>phosphoenolpyruvate</name>
        <dbReference type="ChEBI" id="CHEBI:58702"/>
    </ligand>
</feature>
<dbReference type="InterPro" id="IPR001986">
    <property type="entry name" value="Enolpyruvate_Tfrase_dom"/>
</dbReference>
<dbReference type="SUPFAM" id="SSF55205">
    <property type="entry name" value="EPT/RTPC-like"/>
    <property type="match status" value="1"/>
</dbReference>
<dbReference type="EMBL" id="AP019368">
    <property type="protein sequence ID" value="BBH53138.1"/>
    <property type="molecule type" value="Genomic_DNA"/>
</dbReference>
<evidence type="ECO:0000313" key="9">
    <source>
        <dbReference type="EMBL" id="BBH53138.1"/>
    </source>
</evidence>